<organism evidence="2 3">
    <name type="scientific">Mycolicibacterium conceptionense</name>
    <dbReference type="NCBI Taxonomy" id="451644"/>
    <lineage>
        <taxon>Bacteria</taxon>
        <taxon>Bacillati</taxon>
        <taxon>Actinomycetota</taxon>
        <taxon>Actinomycetes</taxon>
        <taxon>Mycobacteriales</taxon>
        <taxon>Mycobacteriaceae</taxon>
        <taxon>Mycolicibacterium</taxon>
    </lineage>
</organism>
<dbReference type="Proteomes" id="UP000182227">
    <property type="component" value="Unassembled WGS sequence"/>
</dbReference>
<dbReference type="AlphaFoldDB" id="A0A0U1DA73"/>
<accession>A0A0U1DA73</accession>
<feature type="compositionally biased region" description="Basic and acidic residues" evidence="1">
    <location>
        <begin position="16"/>
        <end position="25"/>
    </location>
</feature>
<gene>
    <name evidence="2" type="ORF">BN970_02250</name>
</gene>
<name>A0A0U1DA73_9MYCO</name>
<evidence type="ECO:0000256" key="1">
    <source>
        <dbReference type="SAM" id="MobiDB-lite"/>
    </source>
</evidence>
<evidence type="ECO:0000313" key="3">
    <source>
        <dbReference type="Proteomes" id="UP000182227"/>
    </source>
</evidence>
<feature type="region of interest" description="Disordered" evidence="1">
    <location>
        <begin position="1"/>
        <end position="35"/>
    </location>
</feature>
<proteinExistence type="predicted"/>
<sequence length="35" mass="3994">MWQVHGYGPVVGTEEQSQHLQRDSQGELDGLGLRW</sequence>
<evidence type="ECO:0000313" key="2">
    <source>
        <dbReference type="EMBL" id="CQD11234.1"/>
    </source>
</evidence>
<protein>
    <submittedName>
        <fullName evidence="2">Uncharacterized protein</fullName>
    </submittedName>
</protein>
<dbReference type="EMBL" id="CTEF01000001">
    <property type="protein sequence ID" value="CQD11234.1"/>
    <property type="molecule type" value="Genomic_DNA"/>
</dbReference>
<reference evidence="2 3" key="1">
    <citation type="submission" date="2015-03" db="EMBL/GenBank/DDBJ databases">
        <authorList>
            <person name="Murphy D."/>
        </authorList>
    </citation>
    <scope>NUCLEOTIDE SEQUENCE [LARGE SCALE GENOMIC DNA]</scope>
    <source>
        <strain evidence="2 3">D16</strain>
    </source>
</reference>